<dbReference type="InterPro" id="IPR010349">
    <property type="entry name" value="Asparaginase_II"/>
</dbReference>
<sequence length="365" mass="38282">MPDPNPPHIHGPGCGHHHHELGLTDGVAVRLPDDSANPILIQVTRGGLVESIHRGRAVVVGADGHVLASFGDVKAITFPRSANKALQALPLVETGAADAFGLGSEELALACSSHDGEPIHTTRVAAWLSRIGLTQDHLECGCHAPYSVPTWEAMLRRGEEPTTLHNNCSGKHAGMVTTALHRGEAIRGYVNYQHRVQQRILGVMEQVTAQDLTGAPWGIDGCSIPTIGLPLEALAFGMARMADPQDLPSARADAAQRLLDAWGAHPELVSGTEGFDTLFMQTVGSRILSKAGAEGVSVGVIPEQGIAIAVKIDDGAKRAAGPAMAAVLRRLGMLSDADWAALQPLVNPALRNRAGVKVGAVEAGF</sequence>
<reference evidence="1 2" key="1">
    <citation type="submission" date="2017-12" db="EMBL/GenBank/DDBJ databases">
        <title>Genomes of bacteria within cyanobacterial aggregates.</title>
        <authorList>
            <person name="Cai H."/>
        </authorList>
    </citation>
    <scope>NUCLEOTIDE SEQUENCE [LARGE SCALE GENOMIC DNA]</scope>
    <source>
        <strain evidence="1 2">TH16</strain>
    </source>
</reference>
<evidence type="ECO:0000313" key="2">
    <source>
        <dbReference type="Proteomes" id="UP000234752"/>
    </source>
</evidence>
<keyword evidence="2" id="KW-1185">Reference proteome</keyword>
<protein>
    <submittedName>
        <fullName evidence="1">L-asparaginase II</fullName>
    </submittedName>
</protein>
<dbReference type="KEGG" id="ncb:C0V82_09680"/>
<gene>
    <name evidence="1" type="ORF">C0V82_09680</name>
</gene>
<dbReference type="Pfam" id="PF06089">
    <property type="entry name" value="Asparaginase_II"/>
    <property type="match status" value="1"/>
</dbReference>
<name>A0A2K9NBM4_9PROT</name>
<dbReference type="AlphaFoldDB" id="A0A2K9NBM4"/>
<dbReference type="EMBL" id="CP025611">
    <property type="protein sequence ID" value="AUN30477.1"/>
    <property type="molecule type" value="Genomic_DNA"/>
</dbReference>
<accession>A0A2K9NBM4</accession>
<dbReference type="PANTHER" id="PTHR42110">
    <property type="entry name" value="L-ASPARAGINASE, PUTATIVE (AFU_ORTHOLOGUE AFUA_3G11890)-RELATED"/>
    <property type="match status" value="1"/>
</dbReference>
<dbReference type="Proteomes" id="UP000234752">
    <property type="component" value="Chromosome eg_1"/>
</dbReference>
<proteinExistence type="predicted"/>
<evidence type="ECO:0000313" key="1">
    <source>
        <dbReference type="EMBL" id="AUN30477.1"/>
    </source>
</evidence>
<organism evidence="1 2">
    <name type="scientific">Niveispirillum cyanobacteriorum</name>
    <dbReference type="NCBI Taxonomy" id="1612173"/>
    <lineage>
        <taxon>Bacteria</taxon>
        <taxon>Pseudomonadati</taxon>
        <taxon>Pseudomonadota</taxon>
        <taxon>Alphaproteobacteria</taxon>
        <taxon>Rhodospirillales</taxon>
        <taxon>Azospirillaceae</taxon>
        <taxon>Niveispirillum</taxon>
    </lineage>
</organism>
<dbReference type="OrthoDB" id="9780674at2"/>
<dbReference type="PANTHER" id="PTHR42110:SF1">
    <property type="entry name" value="L-ASPARAGINASE, PUTATIVE (AFU_ORTHOLOGUE AFUA_3G11890)-RELATED"/>
    <property type="match status" value="1"/>
</dbReference>